<accession>A0AAV0ZA20</accession>
<gene>
    <name evidence="1" type="ORF">VFH_I105280</name>
</gene>
<evidence type="ECO:0008006" key="3">
    <source>
        <dbReference type="Google" id="ProtNLM"/>
    </source>
</evidence>
<dbReference type="GO" id="GO:0003729">
    <property type="term" value="F:mRNA binding"/>
    <property type="evidence" value="ECO:0007669"/>
    <property type="project" value="TreeGrafter"/>
</dbReference>
<name>A0AAV0ZA20_VICFA</name>
<protein>
    <recommendedName>
        <fullName evidence="3">C3H1-type domain-containing protein</fullName>
    </recommendedName>
</protein>
<dbReference type="AlphaFoldDB" id="A0AAV0ZA20"/>
<dbReference type="PANTHER" id="PTHR15725:SF0">
    <property type="entry name" value="ZINC FINGER CCCH DOMAIN-CONTAINING PROTEIN 32-LIKE"/>
    <property type="match status" value="1"/>
</dbReference>
<sequence length="166" mass="18962">MEFVFHSETKRVSQSDGGIDGKCREKWEQRVGLEIDSGGSQNCRKVIEGGRRRIAENKDVVRVWFTMESEKIGTLASMLWRYQKAIAGFNSTLRLGNVGKRRDVGLNHIALFEGKVAGGIGEQVGVECDYRHNEIVRLNPRDCWYWLSVNCLNPTCAFRHPVNVYR</sequence>
<reference evidence="1 2" key="1">
    <citation type="submission" date="2023-01" db="EMBL/GenBank/DDBJ databases">
        <authorList>
            <person name="Kreplak J."/>
        </authorList>
    </citation>
    <scope>NUCLEOTIDE SEQUENCE [LARGE SCALE GENOMIC DNA]</scope>
</reference>
<evidence type="ECO:0000313" key="2">
    <source>
        <dbReference type="Proteomes" id="UP001157006"/>
    </source>
</evidence>
<dbReference type="EMBL" id="OX451735">
    <property type="protein sequence ID" value="CAI8593709.1"/>
    <property type="molecule type" value="Genomic_DNA"/>
</dbReference>
<proteinExistence type="predicted"/>
<evidence type="ECO:0000313" key="1">
    <source>
        <dbReference type="EMBL" id="CAI8593709.1"/>
    </source>
</evidence>
<dbReference type="PANTHER" id="PTHR15725">
    <property type="entry name" value="ZN-FINGER, C-X8-C-X5-C-X3-H TYPE-CONTAINING"/>
    <property type="match status" value="1"/>
</dbReference>
<dbReference type="Proteomes" id="UP001157006">
    <property type="component" value="Chromosome 1S"/>
</dbReference>
<organism evidence="1 2">
    <name type="scientific">Vicia faba</name>
    <name type="common">Broad bean</name>
    <name type="synonym">Faba vulgaris</name>
    <dbReference type="NCBI Taxonomy" id="3906"/>
    <lineage>
        <taxon>Eukaryota</taxon>
        <taxon>Viridiplantae</taxon>
        <taxon>Streptophyta</taxon>
        <taxon>Embryophyta</taxon>
        <taxon>Tracheophyta</taxon>
        <taxon>Spermatophyta</taxon>
        <taxon>Magnoliopsida</taxon>
        <taxon>eudicotyledons</taxon>
        <taxon>Gunneridae</taxon>
        <taxon>Pentapetalae</taxon>
        <taxon>rosids</taxon>
        <taxon>fabids</taxon>
        <taxon>Fabales</taxon>
        <taxon>Fabaceae</taxon>
        <taxon>Papilionoideae</taxon>
        <taxon>50 kb inversion clade</taxon>
        <taxon>NPAAA clade</taxon>
        <taxon>Hologalegina</taxon>
        <taxon>IRL clade</taxon>
        <taxon>Fabeae</taxon>
        <taxon>Vicia</taxon>
    </lineage>
</organism>
<keyword evidence="2" id="KW-1185">Reference proteome</keyword>